<dbReference type="GO" id="GO:0005789">
    <property type="term" value="C:endoplasmic reticulum membrane"/>
    <property type="evidence" value="ECO:0007669"/>
    <property type="project" value="UniProtKB-SubCell"/>
</dbReference>
<evidence type="ECO:0000256" key="11">
    <source>
        <dbReference type="ARBA" id="ARBA00023033"/>
    </source>
</evidence>
<comment type="subcellular location">
    <subcellularLocation>
        <location evidence="3">Endoplasmic reticulum membrane</location>
        <topology evidence="3">Peripheral membrane protein</topology>
    </subcellularLocation>
    <subcellularLocation>
        <location evidence="2">Microsome membrane</location>
        <topology evidence="2">Peripheral membrane protein</topology>
    </subcellularLocation>
</comment>
<gene>
    <name evidence="16" type="ORF">PHYEVI_LOCUS5229</name>
</gene>
<keyword evidence="10 13" id="KW-0408">Iron</keyword>
<dbReference type="PRINTS" id="PR00463">
    <property type="entry name" value="EP450I"/>
</dbReference>
<name>A0A9N9TRA1_PHYSR</name>
<evidence type="ECO:0000256" key="9">
    <source>
        <dbReference type="ARBA" id="ARBA00023002"/>
    </source>
</evidence>
<dbReference type="EMBL" id="OU900095">
    <property type="protein sequence ID" value="CAG9858842.1"/>
    <property type="molecule type" value="Genomic_DNA"/>
</dbReference>
<evidence type="ECO:0000256" key="2">
    <source>
        <dbReference type="ARBA" id="ARBA00004174"/>
    </source>
</evidence>
<proteinExistence type="inferred from homology"/>
<dbReference type="GO" id="GO:0005506">
    <property type="term" value="F:iron ion binding"/>
    <property type="evidence" value="ECO:0007669"/>
    <property type="project" value="InterPro"/>
</dbReference>
<dbReference type="Gene3D" id="1.10.630.10">
    <property type="entry name" value="Cytochrome P450"/>
    <property type="match status" value="1"/>
</dbReference>
<dbReference type="SUPFAM" id="SSF48264">
    <property type="entry name" value="Cytochrome P450"/>
    <property type="match status" value="1"/>
</dbReference>
<reference evidence="16" key="1">
    <citation type="submission" date="2022-01" db="EMBL/GenBank/DDBJ databases">
        <authorList>
            <person name="King R."/>
        </authorList>
    </citation>
    <scope>NUCLEOTIDE SEQUENCE</scope>
</reference>
<organism evidence="16 17">
    <name type="scientific">Phyllotreta striolata</name>
    <name type="common">Striped flea beetle</name>
    <name type="synonym">Crioceris striolata</name>
    <dbReference type="NCBI Taxonomy" id="444603"/>
    <lineage>
        <taxon>Eukaryota</taxon>
        <taxon>Metazoa</taxon>
        <taxon>Ecdysozoa</taxon>
        <taxon>Arthropoda</taxon>
        <taxon>Hexapoda</taxon>
        <taxon>Insecta</taxon>
        <taxon>Pterygota</taxon>
        <taxon>Neoptera</taxon>
        <taxon>Endopterygota</taxon>
        <taxon>Coleoptera</taxon>
        <taxon>Polyphaga</taxon>
        <taxon>Cucujiformia</taxon>
        <taxon>Chrysomeloidea</taxon>
        <taxon>Chrysomelidae</taxon>
        <taxon>Galerucinae</taxon>
        <taxon>Alticini</taxon>
        <taxon>Phyllotreta</taxon>
    </lineage>
</organism>
<dbReference type="GO" id="GO:0016705">
    <property type="term" value="F:oxidoreductase activity, acting on paired donors, with incorporation or reduction of molecular oxygen"/>
    <property type="evidence" value="ECO:0007669"/>
    <property type="project" value="InterPro"/>
</dbReference>
<keyword evidence="11 14" id="KW-0503">Monooxygenase</keyword>
<dbReference type="PROSITE" id="PS00086">
    <property type="entry name" value="CYTOCHROME_P450"/>
    <property type="match status" value="1"/>
</dbReference>
<evidence type="ECO:0000256" key="14">
    <source>
        <dbReference type="RuleBase" id="RU000461"/>
    </source>
</evidence>
<dbReference type="InterPro" id="IPR002401">
    <property type="entry name" value="Cyt_P450_E_grp-I"/>
</dbReference>
<keyword evidence="15" id="KW-0812">Transmembrane</keyword>
<dbReference type="AlphaFoldDB" id="A0A9N9TRA1"/>
<dbReference type="InterPro" id="IPR050476">
    <property type="entry name" value="Insect_CytP450_Detox"/>
</dbReference>
<dbReference type="InterPro" id="IPR017972">
    <property type="entry name" value="Cyt_P450_CS"/>
</dbReference>
<keyword evidence="17" id="KW-1185">Reference proteome</keyword>
<feature type="transmembrane region" description="Helical" evidence="15">
    <location>
        <begin position="6"/>
        <end position="26"/>
    </location>
</feature>
<dbReference type="CDD" id="cd11056">
    <property type="entry name" value="CYP6-like"/>
    <property type="match status" value="1"/>
</dbReference>
<dbReference type="Proteomes" id="UP001153712">
    <property type="component" value="Chromosome 2"/>
</dbReference>
<evidence type="ECO:0000256" key="12">
    <source>
        <dbReference type="ARBA" id="ARBA00023136"/>
    </source>
</evidence>
<evidence type="ECO:0000256" key="15">
    <source>
        <dbReference type="SAM" id="Phobius"/>
    </source>
</evidence>
<keyword evidence="9 14" id="KW-0560">Oxidoreductase</keyword>
<evidence type="ECO:0000256" key="13">
    <source>
        <dbReference type="PIRSR" id="PIRSR602401-1"/>
    </source>
</evidence>
<keyword evidence="6 13" id="KW-0479">Metal-binding</keyword>
<dbReference type="GO" id="GO:0004497">
    <property type="term" value="F:monooxygenase activity"/>
    <property type="evidence" value="ECO:0007669"/>
    <property type="project" value="UniProtKB-KW"/>
</dbReference>
<keyword evidence="8" id="KW-0492">Microsome</keyword>
<evidence type="ECO:0000256" key="3">
    <source>
        <dbReference type="ARBA" id="ARBA00004406"/>
    </source>
</evidence>
<dbReference type="PRINTS" id="PR00385">
    <property type="entry name" value="P450"/>
</dbReference>
<dbReference type="OrthoDB" id="6717142at2759"/>
<evidence type="ECO:0000256" key="8">
    <source>
        <dbReference type="ARBA" id="ARBA00022848"/>
    </source>
</evidence>
<dbReference type="Pfam" id="PF00067">
    <property type="entry name" value="p450"/>
    <property type="match status" value="1"/>
</dbReference>
<evidence type="ECO:0000256" key="6">
    <source>
        <dbReference type="ARBA" id="ARBA00022723"/>
    </source>
</evidence>
<evidence type="ECO:0008006" key="18">
    <source>
        <dbReference type="Google" id="ProtNLM"/>
    </source>
</evidence>
<keyword evidence="15" id="KW-1133">Transmembrane helix</keyword>
<dbReference type="PANTHER" id="PTHR24292">
    <property type="entry name" value="CYTOCHROME P450"/>
    <property type="match status" value="1"/>
</dbReference>
<dbReference type="PANTHER" id="PTHR24292:SF100">
    <property type="entry name" value="CYTOCHROME P450 6A16, ISOFORM B-RELATED"/>
    <property type="match status" value="1"/>
</dbReference>
<evidence type="ECO:0000256" key="1">
    <source>
        <dbReference type="ARBA" id="ARBA00001971"/>
    </source>
</evidence>
<evidence type="ECO:0000256" key="7">
    <source>
        <dbReference type="ARBA" id="ARBA00022824"/>
    </source>
</evidence>
<feature type="binding site" description="axial binding residue" evidence="13">
    <location>
        <position position="440"/>
    </location>
    <ligand>
        <name>heme</name>
        <dbReference type="ChEBI" id="CHEBI:30413"/>
    </ligand>
    <ligandPart>
        <name>Fe</name>
        <dbReference type="ChEBI" id="CHEBI:18248"/>
    </ligandPart>
</feature>
<keyword evidence="12 15" id="KW-0472">Membrane</keyword>
<comment type="cofactor">
    <cofactor evidence="1 13">
        <name>heme</name>
        <dbReference type="ChEBI" id="CHEBI:30413"/>
    </cofactor>
</comment>
<keyword evidence="5 13" id="KW-0349">Heme</keyword>
<comment type="similarity">
    <text evidence="4 14">Belongs to the cytochrome P450 family.</text>
</comment>
<keyword evidence="7" id="KW-0256">Endoplasmic reticulum</keyword>
<sequence>MLSLDTFASHAIAAFVVLVASFYFYVKYTYNYWTRKNVPQLPPAFPFGNFNALFSKSFSFGPITKHYYDDLKKAGHAFGGVYIGMTPHMVMVDERLGRNVLTKDFQFFVNRGLYNRPNAKTTANIFFQDNQEWKIKRPKLTVIFTTAKLKLFFNTIKQCADELEANMYKVSDGNNDVDIYENMGCYFTDVISSLVFGIEAKSFKDPDAAIRTAGRMLFTDIPIPYQLCLFLAIAYPNIAKILRVPPMPLKVENFFLKLVPETMEYRKKNNIYRNDLLQLLIELEESGSIISNDIIAETFNFFIAGFETSTTVSTYLLYELAKRKDIQEKIRKEVNEVLKKYNGEFTYDAMQELPYMAQAIDEAMRKYPPLATLTRVCASDYQIPGTDVIIEKGTPVIIPVLGYHLNPDYFPEPMKFNPDRFEGNVKYEGYLPFGDGPRNCIGERLGLLQSKVGIASLIKKYEFSLSPNMKGELVLDEDYFVTRATDKILLRLKKVEN</sequence>
<evidence type="ECO:0000256" key="10">
    <source>
        <dbReference type="ARBA" id="ARBA00023004"/>
    </source>
</evidence>
<evidence type="ECO:0000313" key="16">
    <source>
        <dbReference type="EMBL" id="CAG9858842.1"/>
    </source>
</evidence>
<dbReference type="FunFam" id="1.10.630.10:FF:000042">
    <property type="entry name" value="Cytochrome P450"/>
    <property type="match status" value="1"/>
</dbReference>
<evidence type="ECO:0000256" key="4">
    <source>
        <dbReference type="ARBA" id="ARBA00010617"/>
    </source>
</evidence>
<dbReference type="InterPro" id="IPR001128">
    <property type="entry name" value="Cyt_P450"/>
</dbReference>
<dbReference type="InterPro" id="IPR036396">
    <property type="entry name" value="Cyt_P450_sf"/>
</dbReference>
<evidence type="ECO:0000256" key="5">
    <source>
        <dbReference type="ARBA" id="ARBA00022617"/>
    </source>
</evidence>
<dbReference type="GO" id="GO:0020037">
    <property type="term" value="F:heme binding"/>
    <property type="evidence" value="ECO:0007669"/>
    <property type="project" value="InterPro"/>
</dbReference>
<protein>
    <recommendedName>
        <fullName evidence="18">Cytochrome P450</fullName>
    </recommendedName>
</protein>
<evidence type="ECO:0000313" key="17">
    <source>
        <dbReference type="Proteomes" id="UP001153712"/>
    </source>
</evidence>
<accession>A0A9N9TRA1</accession>